<evidence type="ECO:0000256" key="3">
    <source>
        <dbReference type="SAM" id="MobiDB-lite"/>
    </source>
</evidence>
<comment type="caution">
    <text evidence="5">The sequence shown here is derived from an EMBL/GenBank/DDBJ whole genome shotgun (WGS) entry which is preliminary data.</text>
</comment>
<feature type="DNA-binding region" description="H-T-H motif" evidence="2">
    <location>
        <begin position="47"/>
        <end position="66"/>
    </location>
</feature>
<organism evidence="5 6">
    <name type="scientific">Dietzia aerolata</name>
    <dbReference type="NCBI Taxonomy" id="595984"/>
    <lineage>
        <taxon>Bacteria</taxon>
        <taxon>Bacillati</taxon>
        <taxon>Actinomycetota</taxon>
        <taxon>Actinomycetes</taxon>
        <taxon>Mycobacteriales</taxon>
        <taxon>Dietziaceae</taxon>
        <taxon>Dietzia</taxon>
    </lineage>
</organism>
<dbReference type="Pfam" id="PF00440">
    <property type="entry name" value="TetR_N"/>
    <property type="match status" value="1"/>
</dbReference>
<proteinExistence type="predicted"/>
<dbReference type="PROSITE" id="PS50977">
    <property type="entry name" value="HTH_TETR_2"/>
    <property type="match status" value="1"/>
</dbReference>
<gene>
    <name evidence="5" type="ORF">ACFFVD_12020</name>
</gene>
<dbReference type="PANTHER" id="PTHR30055:SF153">
    <property type="entry name" value="HTH-TYPE TRANSCRIPTIONAL REPRESSOR RV3405C"/>
    <property type="match status" value="1"/>
</dbReference>
<feature type="region of interest" description="Disordered" evidence="3">
    <location>
        <begin position="1"/>
        <end position="25"/>
    </location>
</feature>
<dbReference type="InterPro" id="IPR040611">
    <property type="entry name" value="AlkX_C"/>
</dbReference>
<dbReference type="EMBL" id="JBHMDY010000006">
    <property type="protein sequence ID" value="MFB9260531.1"/>
    <property type="molecule type" value="Genomic_DNA"/>
</dbReference>
<dbReference type="Pfam" id="PF18556">
    <property type="entry name" value="TetR_C_35"/>
    <property type="match status" value="1"/>
</dbReference>
<dbReference type="RefSeq" id="WP_182631094.1">
    <property type="nucleotide sequence ID" value="NZ_JAALDM010000028.1"/>
</dbReference>
<dbReference type="Gene3D" id="1.10.357.10">
    <property type="entry name" value="Tetracycline Repressor, domain 2"/>
    <property type="match status" value="1"/>
</dbReference>
<dbReference type="InterPro" id="IPR009057">
    <property type="entry name" value="Homeodomain-like_sf"/>
</dbReference>
<feature type="compositionally biased region" description="Low complexity" evidence="3">
    <location>
        <begin position="1"/>
        <end position="14"/>
    </location>
</feature>
<sequence>MSSPSSSDPLSLLSAGQPSEGDDDPIREQILDAATAQFASVGIARSTMGDITRRAGLARMTLYRRFANKQDLVEAALMREAWWFLSALQQEIDSHDSLEGKLTEGFAFTITRLRDHGLLNRLLETEAESTVPYFTVQGAPLITAAAHFLADVVSRSVPDNRSREELLVVSEVVVRLVVSFILSPSMIIDLDDPGLTRAFARNQIGPLLGPSEFPPGA</sequence>
<name>A0ABV5JSB1_9ACTN</name>
<reference evidence="5 6" key="1">
    <citation type="submission" date="2024-09" db="EMBL/GenBank/DDBJ databases">
        <authorList>
            <person name="Sun Q."/>
            <person name="Mori K."/>
        </authorList>
    </citation>
    <scope>NUCLEOTIDE SEQUENCE [LARGE SCALE GENOMIC DNA]</scope>
    <source>
        <strain evidence="5 6">CCM 7659</strain>
    </source>
</reference>
<evidence type="ECO:0000256" key="2">
    <source>
        <dbReference type="PROSITE-ProRule" id="PRU00335"/>
    </source>
</evidence>
<evidence type="ECO:0000313" key="5">
    <source>
        <dbReference type="EMBL" id="MFB9260531.1"/>
    </source>
</evidence>
<keyword evidence="6" id="KW-1185">Reference proteome</keyword>
<feature type="domain" description="HTH tetR-type" evidence="4">
    <location>
        <begin position="24"/>
        <end position="84"/>
    </location>
</feature>
<dbReference type="PANTHER" id="PTHR30055">
    <property type="entry name" value="HTH-TYPE TRANSCRIPTIONAL REGULATOR RUTR"/>
    <property type="match status" value="1"/>
</dbReference>
<keyword evidence="1 2" id="KW-0238">DNA-binding</keyword>
<evidence type="ECO:0000256" key="1">
    <source>
        <dbReference type="ARBA" id="ARBA00023125"/>
    </source>
</evidence>
<dbReference type="InterPro" id="IPR050109">
    <property type="entry name" value="HTH-type_TetR-like_transc_reg"/>
</dbReference>
<dbReference type="PRINTS" id="PR00455">
    <property type="entry name" value="HTHTETR"/>
</dbReference>
<dbReference type="Proteomes" id="UP001589700">
    <property type="component" value="Unassembled WGS sequence"/>
</dbReference>
<dbReference type="InterPro" id="IPR001647">
    <property type="entry name" value="HTH_TetR"/>
</dbReference>
<accession>A0ABV5JSB1</accession>
<evidence type="ECO:0000313" key="6">
    <source>
        <dbReference type="Proteomes" id="UP001589700"/>
    </source>
</evidence>
<protein>
    <submittedName>
        <fullName evidence="5">TetR/AcrR family transcriptional regulator</fullName>
    </submittedName>
</protein>
<evidence type="ECO:0000259" key="4">
    <source>
        <dbReference type="PROSITE" id="PS50977"/>
    </source>
</evidence>
<dbReference type="SUPFAM" id="SSF46689">
    <property type="entry name" value="Homeodomain-like"/>
    <property type="match status" value="1"/>
</dbReference>